<reference evidence="2" key="1">
    <citation type="journal article" date="2011" name="PLoS Genet.">
        <title>Genomic analysis of the necrotrophic fungal pathogens Sclerotinia sclerotiorum and Botrytis cinerea.</title>
        <authorList>
            <person name="Amselem J."/>
            <person name="Cuomo C.A."/>
            <person name="van Kan J.A."/>
            <person name="Viaud M."/>
            <person name="Benito E.P."/>
            <person name="Couloux A."/>
            <person name="Coutinho P.M."/>
            <person name="de Vries R.P."/>
            <person name="Dyer P.S."/>
            <person name="Fillinger S."/>
            <person name="Fournier E."/>
            <person name="Gout L."/>
            <person name="Hahn M."/>
            <person name="Kohn L."/>
            <person name="Lapalu N."/>
            <person name="Plummer K.M."/>
            <person name="Pradier J.M."/>
            <person name="Quevillon E."/>
            <person name="Sharon A."/>
            <person name="Simon A."/>
            <person name="ten Have A."/>
            <person name="Tudzynski B."/>
            <person name="Tudzynski P."/>
            <person name="Wincker P."/>
            <person name="Andrew M."/>
            <person name="Anthouard V."/>
            <person name="Beever R.E."/>
            <person name="Beffa R."/>
            <person name="Benoit I."/>
            <person name="Bouzid O."/>
            <person name="Brault B."/>
            <person name="Chen Z."/>
            <person name="Choquer M."/>
            <person name="Collemare J."/>
            <person name="Cotton P."/>
            <person name="Danchin E.G."/>
            <person name="Da Silva C."/>
            <person name="Gautier A."/>
            <person name="Giraud C."/>
            <person name="Giraud T."/>
            <person name="Gonzalez C."/>
            <person name="Grossetete S."/>
            <person name="Guldener U."/>
            <person name="Henrissat B."/>
            <person name="Howlett B.J."/>
            <person name="Kodira C."/>
            <person name="Kretschmer M."/>
            <person name="Lappartient A."/>
            <person name="Leroch M."/>
            <person name="Levis C."/>
            <person name="Mauceli E."/>
            <person name="Neuveglise C."/>
            <person name="Oeser B."/>
            <person name="Pearson M."/>
            <person name="Poulain J."/>
            <person name="Poussereau N."/>
            <person name="Quesneville H."/>
            <person name="Rascle C."/>
            <person name="Schumacher J."/>
            <person name="Segurens B."/>
            <person name="Sexton A."/>
            <person name="Silva E."/>
            <person name="Sirven C."/>
            <person name="Soanes D.M."/>
            <person name="Talbot N.J."/>
            <person name="Templeton M."/>
            <person name="Yandava C."/>
            <person name="Yarden O."/>
            <person name="Zeng Q."/>
            <person name="Rollins J.A."/>
            <person name="Lebrun M.H."/>
            <person name="Dickman M."/>
        </authorList>
    </citation>
    <scope>NUCLEOTIDE SEQUENCE [LARGE SCALE GENOMIC DNA]</scope>
    <source>
        <strain evidence="2">T4</strain>
    </source>
</reference>
<gene>
    <name evidence="1" type="ORF">BofuT4_uP051230.1</name>
</gene>
<dbReference type="HOGENOM" id="CLU_3106047_0_0_1"/>
<evidence type="ECO:0000313" key="1">
    <source>
        <dbReference type="EMBL" id="CCD33933.1"/>
    </source>
</evidence>
<dbReference type="Proteomes" id="UP000008177">
    <property type="component" value="Unplaced contigs"/>
</dbReference>
<dbReference type="EMBL" id="FQ790273">
    <property type="protein sequence ID" value="CCD33933.1"/>
    <property type="molecule type" value="Genomic_DNA"/>
</dbReference>
<dbReference type="InParanoid" id="G2XWU6"/>
<organism evidence="1 2">
    <name type="scientific">Botryotinia fuckeliana (strain T4)</name>
    <name type="common">Noble rot fungus</name>
    <name type="synonym">Botrytis cinerea</name>
    <dbReference type="NCBI Taxonomy" id="999810"/>
    <lineage>
        <taxon>Eukaryota</taxon>
        <taxon>Fungi</taxon>
        <taxon>Dikarya</taxon>
        <taxon>Ascomycota</taxon>
        <taxon>Pezizomycotina</taxon>
        <taxon>Leotiomycetes</taxon>
        <taxon>Helotiales</taxon>
        <taxon>Sclerotiniaceae</taxon>
        <taxon>Botrytis</taxon>
    </lineage>
</organism>
<protein>
    <submittedName>
        <fullName evidence="1">Uncharacterized protein</fullName>
    </submittedName>
</protein>
<proteinExistence type="predicted"/>
<sequence>MAFLQQDGDAQISTNISPCPFLFPQDNSCYATCSRMTKGYTEFRTMALPSQ</sequence>
<dbReference type="AlphaFoldDB" id="G2XWU6"/>
<evidence type="ECO:0000313" key="2">
    <source>
        <dbReference type="Proteomes" id="UP000008177"/>
    </source>
</evidence>
<accession>G2XWU6</accession>
<name>G2XWU6_BOTF4</name>